<reference evidence="2" key="1">
    <citation type="submission" date="2022-06" db="EMBL/GenBank/DDBJ databases">
        <authorList>
            <person name="Berger JAMES D."/>
            <person name="Berger JAMES D."/>
        </authorList>
    </citation>
    <scope>NUCLEOTIDE SEQUENCE [LARGE SCALE GENOMIC DNA]</scope>
</reference>
<protein>
    <submittedName>
        <fullName evidence="3">Uncharacterized protein</fullName>
    </submittedName>
</protein>
<reference evidence="3" key="2">
    <citation type="submission" date="2023-11" db="UniProtKB">
        <authorList>
            <consortium name="WormBaseParasite"/>
        </authorList>
    </citation>
    <scope>IDENTIFICATION</scope>
</reference>
<proteinExistence type="predicted"/>
<evidence type="ECO:0000256" key="1">
    <source>
        <dbReference type="SAM" id="MobiDB-lite"/>
    </source>
</evidence>
<dbReference type="WBParaSite" id="TREG1_128150.1">
    <property type="protein sequence ID" value="TREG1_128150.1"/>
    <property type="gene ID" value="TREG1_128150"/>
</dbReference>
<evidence type="ECO:0000313" key="3">
    <source>
        <dbReference type="WBParaSite" id="TREG1_128150.1"/>
    </source>
</evidence>
<keyword evidence="2" id="KW-1185">Reference proteome</keyword>
<sequence length="1441" mass="158706">MSCAVDIYDSAPHFQWITRGNGGGVGTTPVSVGKAQLLDSMRFTIQDLVQQESCIGSSNYPVDKPSRLVQIECRKPGCRCVLKNERALAMKIVPGVTLVQGEWLLPNNVAGKSNWSQTSQHMTNPLSNNKSSSCCSSQNDVNGSQFGSACSQSVVLTSCCPSWFELVRRSVIGPTDTGSQICPEVPVWSSCKAVWRAKPKFILLRKETQCLFATNAQSLIMSSADLLKKDDRTTLTLDADNIGLLRPGTVLQLIDCRLCRLIHKDDQTTASSSSYRFSSRYRSKPVSMLQCSVVGGKALAALAASITNLSPQDALNWFSTGPRLVYLSLASKSIMCSPVNISNCSSVNTVNTAKHSSHTDQSITDNHNYSNNNGVHSILSLLSTYQLPIITRPVVGLRSSEWFFMGRLTNQAMISNSDSVNMHSLLQIFSCHHGDLIFLEPLSDCTGSIYQNESNMSGKSRFFVVTTDMLMQHYFLVADSPTCALYSRELETHAFRVSHFLAACHPVQGLTYILKHLEDISHSSNTGPSYTPLTRTLGPITNRFGTIAIQSAVTSIAAIASLAMHEEHNDIPNDPYHQLNEIQPKILNYLSLNSTTTTVIGALSSSSSPQIDNIDFYHSTNCLNTHLYNTHSSLSSSIFASETDEMNALCDEIEDIYFYVRNGHFPMHSHSLSSLHQRHEEKSLNASAPISPYLNKLQSINQYNSNKKINNNNSYNPVLIEHEIRNNNSNNNNNNCPVKITSKAPVLLIRPKPYENCSTSGDGIKQFTSTSIQQPPPAQSWNQLNVNYSTGHNNSYYPHYQQSKELNFTPKPWQPITNDQSSRCHVKSRPMVNNNANNKSNVFPNTSTTSATSTSAKINNNNNSGNSMAFINLTPSSVHQCNHSVSVTSSTSLTSSYEYGASRPPPPTTTTTTSRTAQHFIQTIPPKLYINNNENGVASMHKSNHLIQQSMYSSNLPAVTLSTCNGNQLTRPLFMTTSTSMLDKQNCARYTNENPNYSEECIYDEPKEVNYSTQPYKITTVTAANDYSRGNKMPAFTTTNDISYYPPIPRQSISSPSQNRRHLSLSTSHLYPSVSMNSTTNQPVYESDMSFLDGNICCPTITTSHLIIGGLTTPNTTTMTKDINHRSTTAFHSINNLSNDDGMTTSMINRIKIIPRMGDSSNYTTALPNNNTNNSSHETHYFPTNTADSSNCMTTSSNSQLHQEQPPPPSMPLLYNIPSVRTPRTPSRTSRLYQSTILPSSTSNDQKQQVSFVHRPYPFIRSSNKQINSGCYDPSALSNTALLQSPRHKSTELTNSSPDTGIGVESNYDQQITSGGGCGGGGGGGCFMPLNAYHHHNHHSSSSSTNLMMPKIVWSPIVESNSLQQRQDSETCVKTSISGSSSNYENQSGKQSISCKLTRLFVNNAYLNNTIGTTNTSTTTTTTAITNHNNKSARNQPLYRF</sequence>
<evidence type="ECO:0000313" key="2">
    <source>
        <dbReference type="Proteomes" id="UP000050795"/>
    </source>
</evidence>
<feature type="compositionally biased region" description="Low complexity" evidence="1">
    <location>
        <begin position="833"/>
        <end position="854"/>
    </location>
</feature>
<feature type="compositionally biased region" description="Low complexity" evidence="1">
    <location>
        <begin position="1164"/>
        <end position="1174"/>
    </location>
</feature>
<feature type="region of interest" description="Disordered" evidence="1">
    <location>
        <begin position="895"/>
        <end position="915"/>
    </location>
</feature>
<feature type="compositionally biased region" description="Polar residues" evidence="1">
    <location>
        <begin position="1182"/>
        <end position="1203"/>
    </location>
</feature>
<feature type="region of interest" description="Disordered" evidence="1">
    <location>
        <begin position="1164"/>
        <end position="1209"/>
    </location>
</feature>
<dbReference type="Proteomes" id="UP000050795">
    <property type="component" value="Unassembled WGS sequence"/>
</dbReference>
<feature type="region of interest" description="Disordered" evidence="1">
    <location>
        <begin position="829"/>
        <end position="854"/>
    </location>
</feature>
<organism evidence="2 3">
    <name type="scientific">Trichobilharzia regenti</name>
    <name type="common">Nasal bird schistosome</name>
    <dbReference type="NCBI Taxonomy" id="157069"/>
    <lineage>
        <taxon>Eukaryota</taxon>
        <taxon>Metazoa</taxon>
        <taxon>Spiralia</taxon>
        <taxon>Lophotrochozoa</taxon>
        <taxon>Platyhelminthes</taxon>
        <taxon>Trematoda</taxon>
        <taxon>Digenea</taxon>
        <taxon>Strigeidida</taxon>
        <taxon>Schistosomatoidea</taxon>
        <taxon>Schistosomatidae</taxon>
        <taxon>Trichobilharzia</taxon>
    </lineage>
</organism>
<accession>A0AA85IY50</accession>
<name>A0AA85IY50_TRIRE</name>